<accession>A0A8X6M895</accession>
<gene>
    <name evidence="1" type="primary">Svep1_29</name>
    <name evidence="1" type="ORF">TNIN_476031</name>
    <name evidence="2" type="ORF">TNIN_476061</name>
</gene>
<dbReference type="EMBL" id="BMAV01024055">
    <property type="protein sequence ID" value="GFS29741.1"/>
    <property type="molecule type" value="Genomic_DNA"/>
</dbReference>
<sequence>MIIHLMTKPNVRFVSRRTSLVGWHFIKCEKGTWKSIPQCFPDKNFPYKLLKTNCSFPPHLYANLKLIGSCNPEGGANLTCRDDSTHMTGPNATTCSPPGLWSKIKLCSGGKSLLGS</sequence>
<evidence type="ECO:0000313" key="3">
    <source>
        <dbReference type="Proteomes" id="UP000886998"/>
    </source>
</evidence>
<evidence type="ECO:0000313" key="1">
    <source>
        <dbReference type="EMBL" id="GFS29741.1"/>
    </source>
</evidence>
<comment type="caution">
    <text evidence="1">The sequence shown here is derived from an EMBL/GenBank/DDBJ whole genome shotgun (WGS) entry which is preliminary data.</text>
</comment>
<reference evidence="1" key="1">
    <citation type="submission" date="2020-08" db="EMBL/GenBank/DDBJ databases">
        <title>Multicomponent nature underlies the extraordinary mechanical properties of spider dragline silk.</title>
        <authorList>
            <person name="Kono N."/>
            <person name="Nakamura H."/>
            <person name="Mori M."/>
            <person name="Yoshida Y."/>
            <person name="Ohtoshi R."/>
            <person name="Malay A.D."/>
            <person name="Moran D.A.P."/>
            <person name="Tomita M."/>
            <person name="Numata K."/>
            <person name="Arakawa K."/>
        </authorList>
    </citation>
    <scope>NUCLEOTIDE SEQUENCE</scope>
</reference>
<dbReference type="EMBL" id="BMAV01024055">
    <property type="protein sequence ID" value="GFS29744.1"/>
    <property type="molecule type" value="Genomic_DNA"/>
</dbReference>
<keyword evidence="3" id="KW-1185">Reference proteome</keyword>
<organism evidence="1 3">
    <name type="scientific">Trichonephila inaurata madagascariensis</name>
    <dbReference type="NCBI Taxonomy" id="2747483"/>
    <lineage>
        <taxon>Eukaryota</taxon>
        <taxon>Metazoa</taxon>
        <taxon>Ecdysozoa</taxon>
        <taxon>Arthropoda</taxon>
        <taxon>Chelicerata</taxon>
        <taxon>Arachnida</taxon>
        <taxon>Araneae</taxon>
        <taxon>Araneomorphae</taxon>
        <taxon>Entelegynae</taxon>
        <taxon>Araneoidea</taxon>
        <taxon>Nephilidae</taxon>
        <taxon>Trichonephila</taxon>
        <taxon>Trichonephila inaurata</taxon>
    </lineage>
</organism>
<proteinExistence type="predicted"/>
<name>A0A8X6M895_9ARAC</name>
<dbReference type="Proteomes" id="UP000886998">
    <property type="component" value="Unassembled WGS sequence"/>
</dbReference>
<dbReference type="AlphaFoldDB" id="A0A8X6M895"/>
<protein>
    <submittedName>
        <fullName evidence="1">Sushi, von Willebrand factor type A, EGF and pentraxin domain-containing protein 1</fullName>
    </submittedName>
</protein>
<evidence type="ECO:0000313" key="2">
    <source>
        <dbReference type="EMBL" id="GFS29744.1"/>
    </source>
</evidence>